<evidence type="ECO:0000313" key="8">
    <source>
        <dbReference type="EMBL" id="AMB99341.1"/>
    </source>
</evidence>
<dbReference type="InterPro" id="IPR039247">
    <property type="entry name" value="KhpB"/>
</dbReference>
<name>A0A120IAW4_9LACT</name>
<feature type="region of interest" description="Disordered" evidence="7">
    <location>
        <begin position="73"/>
        <end position="111"/>
    </location>
</feature>
<dbReference type="Gene3D" id="3.30.30.80">
    <property type="entry name" value="probable RNA-binding protein from clostridium symbiosum atcc 14940"/>
    <property type="match status" value="1"/>
</dbReference>
<dbReference type="Gene3D" id="3.30.1370.50">
    <property type="entry name" value="R3H-like domain"/>
    <property type="match status" value="1"/>
</dbReference>
<dbReference type="Proteomes" id="UP000062260">
    <property type="component" value="Chromosome"/>
</dbReference>
<dbReference type="InterPro" id="IPR001374">
    <property type="entry name" value="R3H_dom"/>
</dbReference>
<evidence type="ECO:0000256" key="3">
    <source>
        <dbReference type="ARBA" id="ARBA00022960"/>
    </source>
</evidence>
<comment type="subcellular location">
    <subcellularLocation>
        <location evidence="6">Cytoplasm</location>
    </subcellularLocation>
</comment>
<dbReference type="GO" id="GO:0071555">
    <property type="term" value="P:cell wall organization"/>
    <property type="evidence" value="ECO:0007669"/>
    <property type="project" value="UniProtKB-KW"/>
</dbReference>
<dbReference type="GO" id="GO:0008360">
    <property type="term" value="P:regulation of cell shape"/>
    <property type="evidence" value="ECO:0007669"/>
    <property type="project" value="UniProtKB-KW"/>
</dbReference>
<dbReference type="SMART" id="SM01245">
    <property type="entry name" value="Jag_N"/>
    <property type="match status" value="1"/>
</dbReference>
<evidence type="ECO:0000313" key="9">
    <source>
        <dbReference type="Proteomes" id="UP000062260"/>
    </source>
</evidence>
<comment type="subunit">
    <text evidence="6">Forms a complex with KhpA.</text>
</comment>
<evidence type="ECO:0000256" key="5">
    <source>
        <dbReference type="ARBA" id="ARBA00023316"/>
    </source>
</evidence>
<proteinExistence type="inferred from homology"/>
<protein>
    <recommendedName>
        <fullName evidence="6">RNA-binding protein KhpB</fullName>
    </recommendedName>
    <alternativeName>
        <fullName evidence="6">RNA-binding protein EloR</fullName>
    </alternativeName>
</protein>
<evidence type="ECO:0000256" key="7">
    <source>
        <dbReference type="SAM" id="MobiDB-lite"/>
    </source>
</evidence>
<evidence type="ECO:0000256" key="6">
    <source>
        <dbReference type="HAMAP-Rule" id="MF_00867"/>
    </source>
</evidence>
<keyword evidence="3 6" id="KW-0133">Cell shape</keyword>
<dbReference type="Pfam" id="PF13083">
    <property type="entry name" value="KH_KhpA-B"/>
    <property type="match status" value="1"/>
</dbReference>
<keyword evidence="9" id="KW-1185">Reference proteome</keyword>
<reference evidence="9" key="2">
    <citation type="submission" date="2016-01" db="EMBL/GenBank/DDBJ databases">
        <title>Six Aerococcus type strain genome sequencing and assembly using PacBio and Illumina Hiseq.</title>
        <authorList>
            <person name="Carkaci D."/>
            <person name="Dargis R."/>
            <person name="Nielsen X.C."/>
            <person name="Skovgaard O."/>
            <person name="Fuursted K."/>
            <person name="Christensen J.J."/>
        </authorList>
    </citation>
    <scope>NUCLEOTIDE SEQUENCE [LARGE SCALE GENOMIC DNA]</scope>
    <source>
        <strain evidence="9">CCUG42038B</strain>
    </source>
</reference>
<gene>
    <name evidence="6" type="primary">khpB</name>
    <name evidence="6" type="synonym">eloR</name>
    <name evidence="8" type="ORF">AWM75_04705</name>
</gene>
<comment type="function">
    <text evidence="6">A probable RNA chaperone. Forms a complex with KhpA which binds to cellular RNA and controls its expression. Plays a role in peptidoglycan (PG) homeostasis and cell length regulation.</text>
</comment>
<evidence type="ECO:0000256" key="1">
    <source>
        <dbReference type="ARBA" id="ARBA00022490"/>
    </source>
</evidence>
<feature type="region of interest" description="Jag_N domain" evidence="6">
    <location>
        <begin position="5"/>
        <end position="55"/>
    </location>
</feature>
<dbReference type="NCBIfam" id="NF041568">
    <property type="entry name" value="Jag_EloR"/>
    <property type="match status" value="1"/>
</dbReference>
<dbReference type="EMBL" id="CP014163">
    <property type="protein sequence ID" value="AMB99341.1"/>
    <property type="molecule type" value="Genomic_DNA"/>
</dbReference>
<comment type="similarity">
    <text evidence="6">Belongs to the KhpB RNA-binding protein family.</text>
</comment>
<dbReference type="AlphaFoldDB" id="A0A120IAW4"/>
<dbReference type="InterPro" id="IPR032782">
    <property type="entry name" value="KhpB_N"/>
</dbReference>
<dbReference type="InterPro" id="IPR038247">
    <property type="entry name" value="Jag_N_dom_sf"/>
</dbReference>
<reference evidence="8 9" key="1">
    <citation type="journal article" date="2016" name="Genome Announc.">
        <title>Complete Genome Sequences of Aerococcus christensenii CCUG 28831T, Aerococcus sanguinicola CCUG 43001T, Aerococcus urinae CCUG 36881T, Aerococcus urinaeequi CCUG 28094T, Aerococcus urinaehominis CCUG 42038 BT, and Aerococcus viridans CCUG 4311T.</title>
        <authorList>
            <person name="Carkaci D."/>
            <person name="Dargis R."/>
            <person name="Nielsen X.C."/>
            <person name="Skovgaard O."/>
            <person name="Fuursted K."/>
            <person name="Christensen J.J."/>
        </authorList>
    </citation>
    <scope>NUCLEOTIDE SEQUENCE [LARGE SCALE GENOMIC DNA]</scope>
    <source>
        <strain evidence="8 9">CCUG42038B</strain>
    </source>
</reference>
<keyword evidence="2 6" id="KW-0694">RNA-binding</keyword>
<evidence type="ECO:0000256" key="4">
    <source>
        <dbReference type="ARBA" id="ARBA00023186"/>
    </source>
</evidence>
<dbReference type="InterPro" id="IPR034079">
    <property type="entry name" value="R3H_KhpB"/>
</dbReference>
<dbReference type="SUPFAM" id="SSF54814">
    <property type="entry name" value="Prokaryotic type KH domain (KH-domain type II)"/>
    <property type="match status" value="1"/>
</dbReference>
<dbReference type="PANTHER" id="PTHR35800:SF1">
    <property type="entry name" value="RNA-BINDING PROTEIN KHPB"/>
    <property type="match status" value="1"/>
</dbReference>
<dbReference type="SUPFAM" id="SSF82708">
    <property type="entry name" value="R3H domain"/>
    <property type="match status" value="1"/>
</dbReference>
<sequence>MATKEFQAASIDEAIAKGLKEFGISDQGLVTVDVVQAPKKGFLGFGAKDAIIVMTYNQLDSLTDDVIASQADQQPENQGLEKTDADNLENQSDLNQDTQTDEVTETDVTAGQESLVVEEDQASYDLTDVASYLRDVCVTYGADVTIDVVDDDKEIIFQIESDKPGLVIGKHGKIVNALETLAQSLVHRHIRNRVNVVVNVGDYRERRLQTLERLAHRTAKEVAYNKQPVFLEPLPASERKIIHSYLAQYRQIKTHSEGKEPNRYLVVDFKSDY</sequence>
<dbReference type="Gene3D" id="3.30.300.20">
    <property type="match status" value="1"/>
</dbReference>
<accession>A0A120IAW4</accession>
<dbReference type="Pfam" id="PF14804">
    <property type="entry name" value="Jag_N"/>
    <property type="match status" value="1"/>
</dbReference>
<dbReference type="KEGG" id="auh:AWM75_04705"/>
<dbReference type="PANTHER" id="PTHR35800">
    <property type="entry name" value="PROTEIN JAG"/>
    <property type="match status" value="1"/>
</dbReference>
<dbReference type="GO" id="GO:0003723">
    <property type="term" value="F:RNA binding"/>
    <property type="evidence" value="ECO:0007669"/>
    <property type="project" value="UniProtKB-UniRule"/>
</dbReference>
<dbReference type="InterPro" id="IPR036867">
    <property type="entry name" value="R3H_dom_sf"/>
</dbReference>
<evidence type="ECO:0000256" key="2">
    <source>
        <dbReference type="ARBA" id="ARBA00022884"/>
    </source>
</evidence>
<dbReference type="STRING" id="128944.AWM75_04705"/>
<dbReference type="HAMAP" id="MF_00867">
    <property type="entry name" value="KhpB"/>
    <property type="match status" value="1"/>
</dbReference>
<dbReference type="RefSeq" id="WP_067978878.1">
    <property type="nucleotide sequence ID" value="NZ_CP014163.1"/>
</dbReference>
<keyword evidence="5 6" id="KW-0961">Cell wall biogenesis/degradation</keyword>
<dbReference type="Pfam" id="PF01424">
    <property type="entry name" value="R3H"/>
    <property type="match status" value="1"/>
</dbReference>
<organism evidence="8 9">
    <name type="scientific">Aerococcus urinaehominis</name>
    <dbReference type="NCBI Taxonomy" id="128944"/>
    <lineage>
        <taxon>Bacteria</taxon>
        <taxon>Bacillati</taxon>
        <taxon>Bacillota</taxon>
        <taxon>Bacilli</taxon>
        <taxon>Lactobacillales</taxon>
        <taxon>Aerococcaceae</taxon>
        <taxon>Aerococcus</taxon>
    </lineage>
</organism>
<dbReference type="GO" id="GO:0009252">
    <property type="term" value="P:peptidoglycan biosynthetic process"/>
    <property type="evidence" value="ECO:0007669"/>
    <property type="project" value="UniProtKB-UniRule"/>
</dbReference>
<keyword evidence="1 6" id="KW-0963">Cytoplasm</keyword>
<dbReference type="OrthoDB" id="9794483at2"/>
<dbReference type="SMART" id="SM00393">
    <property type="entry name" value="R3H"/>
    <property type="match status" value="1"/>
</dbReference>
<dbReference type="CDD" id="cd02644">
    <property type="entry name" value="R3H_jag"/>
    <property type="match status" value="1"/>
</dbReference>
<dbReference type="GO" id="GO:0005737">
    <property type="term" value="C:cytoplasm"/>
    <property type="evidence" value="ECO:0007669"/>
    <property type="project" value="UniProtKB-SubCell"/>
</dbReference>
<dbReference type="PROSITE" id="PS51061">
    <property type="entry name" value="R3H"/>
    <property type="match status" value="1"/>
</dbReference>
<comment type="domain">
    <text evidence="6">Has an N-terminal Jag-N domain and 2 RNA-binding domains (KH and R3H).</text>
</comment>
<dbReference type="InterPro" id="IPR009019">
    <property type="entry name" value="KH_sf_prok-type"/>
</dbReference>
<dbReference type="InterPro" id="IPR015946">
    <property type="entry name" value="KH_dom-like_a/b"/>
</dbReference>
<keyword evidence="4 6" id="KW-0143">Chaperone</keyword>